<keyword evidence="3 5" id="KW-1133">Transmembrane helix</keyword>
<proteinExistence type="predicted"/>
<evidence type="ECO:0000256" key="4">
    <source>
        <dbReference type="ARBA" id="ARBA00023136"/>
    </source>
</evidence>
<evidence type="ECO:0000313" key="7">
    <source>
        <dbReference type="EMBL" id="WGH79492.1"/>
    </source>
</evidence>
<evidence type="ECO:0000313" key="8">
    <source>
        <dbReference type="Proteomes" id="UP001243420"/>
    </source>
</evidence>
<evidence type="ECO:0000259" key="6">
    <source>
        <dbReference type="Pfam" id="PF02656"/>
    </source>
</evidence>
<reference evidence="7 8" key="1">
    <citation type="submission" date="2023-04" db="EMBL/GenBank/DDBJ databases">
        <title>Jannaschia ovalis sp. nov., a marine bacterium isolated from sea tidal flat.</title>
        <authorList>
            <person name="Kwon D.Y."/>
            <person name="Kim J.-J."/>
        </authorList>
    </citation>
    <scope>NUCLEOTIDE SEQUENCE [LARGE SCALE GENOMIC DNA]</scope>
    <source>
        <strain evidence="7 8">GRR-S6-38</strain>
    </source>
</reference>
<feature type="transmembrane region" description="Helical" evidence="5">
    <location>
        <begin position="34"/>
        <end position="55"/>
    </location>
</feature>
<feature type="transmembrane region" description="Helical" evidence="5">
    <location>
        <begin position="67"/>
        <end position="83"/>
    </location>
</feature>
<accession>A0ABY8LDW0</accession>
<keyword evidence="2 5" id="KW-0812">Transmembrane</keyword>
<keyword evidence="8" id="KW-1185">Reference proteome</keyword>
<evidence type="ECO:0000256" key="2">
    <source>
        <dbReference type="ARBA" id="ARBA00022692"/>
    </source>
</evidence>
<dbReference type="EMBL" id="CP122537">
    <property type="protein sequence ID" value="WGH79492.1"/>
    <property type="molecule type" value="Genomic_DNA"/>
</dbReference>
<comment type="subcellular location">
    <subcellularLocation>
        <location evidence="1">Endomembrane system</location>
        <topology evidence="1">Multi-pass membrane protein</topology>
    </subcellularLocation>
</comment>
<dbReference type="Pfam" id="PF02656">
    <property type="entry name" value="DUF202"/>
    <property type="match status" value="1"/>
</dbReference>
<organism evidence="7 8">
    <name type="scientific">Jannaschia ovalis</name>
    <dbReference type="NCBI Taxonomy" id="3038773"/>
    <lineage>
        <taxon>Bacteria</taxon>
        <taxon>Pseudomonadati</taxon>
        <taxon>Pseudomonadota</taxon>
        <taxon>Alphaproteobacteria</taxon>
        <taxon>Rhodobacterales</taxon>
        <taxon>Roseobacteraceae</taxon>
        <taxon>Jannaschia</taxon>
    </lineage>
</organism>
<dbReference type="RefSeq" id="WP_279966365.1">
    <property type="nucleotide sequence ID" value="NZ_CP122537.1"/>
</dbReference>
<feature type="transmembrane region" description="Helical" evidence="5">
    <location>
        <begin position="104"/>
        <end position="125"/>
    </location>
</feature>
<dbReference type="Proteomes" id="UP001243420">
    <property type="component" value="Chromosome"/>
</dbReference>
<feature type="domain" description="DUF202" evidence="6">
    <location>
        <begin position="25"/>
        <end position="91"/>
    </location>
</feature>
<evidence type="ECO:0000256" key="3">
    <source>
        <dbReference type="ARBA" id="ARBA00022989"/>
    </source>
</evidence>
<evidence type="ECO:0000256" key="1">
    <source>
        <dbReference type="ARBA" id="ARBA00004127"/>
    </source>
</evidence>
<dbReference type="InterPro" id="IPR003807">
    <property type="entry name" value="DUF202"/>
</dbReference>
<keyword evidence="4 5" id="KW-0472">Membrane</keyword>
<protein>
    <submittedName>
        <fullName evidence="7">DUF202 domain-containing protein</fullName>
    </submittedName>
</protein>
<gene>
    <name evidence="7" type="ORF">P8627_04290</name>
</gene>
<name>A0ABY8LDW0_9RHOB</name>
<sequence length="127" mass="13881">MHNGTDDQDRKTDWAENRTDWAEDRTVLANERTFAGWMRTGMAAIAIAVGLRAVFGAAEPTWVPKTVASVFILAALIIFFAAWRNSGKAQRRLDTHDANEQSTATFGLLAAIFSLGALVTGAILWTL</sequence>
<evidence type="ECO:0000256" key="5">
    <source>
        <dbReference type="SAM" id="Phobius"/>
    </source>
</evidence>